<reference evidence="2 3" key="1">
    <citation type="submission" date="2019-10" db="EMBL/GenBank/DDBJ databases">
        <title>Whole genome shotgun sequence of Acrocarpospora macrocephala NBRC 16266.</title>
        <authorList>
            <person name="Ichikawa N."/>
            <person name="Kimura A."/>
            <person name="Kitahashi Y."/>
            <person name="Komaki H."/>
            <person name="Oguchi A."/>
        </authorList>
    </citation>
    <scope>NUCLEOTIDE SEQUENCE [LARGE SCALE GENOMIC DNA]</scope>
    <source>
        <strain evidence="2 3">NBRC 16266</strain>
    </source>
</reference>
<dbReference type="EMBL" id="BLAE01000036">
    <property type="protein sequence ID" value="GES12518.1"/>
    <property type="molecule type" value="Genomic_DNA"/>
</dbReference>
<comment type="caution">
    <text evidence="2">The sequence shown here is derived from an EMBL/GenBank/DDBJ whole genome shotgun (WGS) entry which is preliminary data.</text>
</comment>
<evidence type="ECO:0000259" key="1">
    <source>
        <dbReference type="Pfam" id="PF09851"/>
    </source>
</evidence>
<protein>
    <recommendedName>
        <fullName evidence="1">SHOCT domain-containing protein</fullName>
    </recommendedName>
</protein>
<dbReference type="AlphaFoldDB" id="A0A5M3X2K2"/>
<dbReference type="Pfam" id="PF09851">
    <property type="entry name" value="SHOCT"/>
    <property type="match status" value="1"/>
</dbReference>
<dbReference type="InterPro" id="IPR018649">
    <property type="entry name" value="SHOCT"/>
</dbReference>
<sequence>MAILQALTNQGRVVGGHLASGSVLSGHGGLTIQHPRNPFKRHKLNAETVLEWEELSTREGVAAVMGQAAAKAALPGMIGRAVGAGLGAAMKSGHTVRVNWADGNQSIIELPEKLFMIFSVLLESQQVVTDTSAQAESSEPLPAQPGVTEKILDLGSSVIQRGKHGAPAEAAPQPDVVEQIAKLASLHDAGILTDEEFAEKKAELLERL</sequence>
<dbReference type="Proteomes" id="UP000331127">
    <property type="component" value="Unassembled WGS sequence"/>
</dbReference>
<gene>
    <name evidence="2" type="ORF">Amac_061150</name>
</gene>
<accession>A0A5M3X2K2</accession>
<evidence type="ECO:0000313" key="2">
    <source>
        <dbReference type="EMBL" id="GES12518.1"/>
    </source>
</evidence>
<organism evidence="2 3">
    <name type="scientific">Acrocarpospora macrocephala</name>
    <dbReference type="NCBI Taxonomy" id="150177"/>
    <lineage>
        <taxon>Bacteria</taxon>
        <taxon>Bacillati</taxon>
        <taxon>Actinomycetota</taxon>
        <taxon>Actinomycetes</taxon>
        <taxon>Streptosporangiales</taxon>
        <taxon>Streptosporangiaceae</taxon>
        <taxon>Acrocarpospora</taxon>
    </lineage>
</organism>
<name>A0A5M3X2K2_9ACTN</name>
<dbReference type="RefSeq" id="WP_218041381.1">
    <property type="nucleotide sequence ID" value="NZ_BAAAHL010000021.1"/>
</dbReference>
<proteinExistence type="predicted"/>
<feature type="domain" description="SHOCT" evidence="1">
    <location>
        <begin position="178"/>
        <end position="205"/>
    </location>
</feature>
<evidence type="ECO:0000313" key="3">
    <source>
        <dbReference type="Proteomes" id="UP000331127"/>
    </source>
</evidence>
<keyword evidence="3" id="KW-1185">Reference proteome</keyword>